<dbReference type="Proteomes" id="UP000031368">
    <property type="component" value="Plasmid pRgalR602c"/>
</dbReference>
<dbReference type="PANTHER" id="PTHR35936:SF17">
    <property type="entry name" value="ARGININE-BINDING EXTRACELLULAR PROTEIN ARTP"/>
    <property type="match status" value="1"/>
</dbReference>
<dbReference type="SMART" id="SM00062">
    <property type="entry name" value="PBPb"/>
    <property type="match status" value="1"/>
</dbReference>
<dbReference type="RefSeq" id="WP_040115116.1">
    <property type="nucleotide sequence ID" value="NZ_CP006880.1"/>
</dbReference>
<keyword evidence="5" id="KW-0614">Plasmid</keyword>
<dbReference type="GO" id="GO:0042597">
    <property type="term" value="C:periplasmic space"/>
    <property type="evidence" value="ECO:0007669"/>
    <property type="project" value="UniProtKB-SubCell"/>
</dbReference>
<evidence type="ECO:0000313" key="5">
    <source>
        <dbReference type="EMBL" id="AJD44821.1"/>
    </source>
</evidence>
<feature type="domain" description="Solute-binding protein family 3/N-terminal" evidence="4">
    <location>
        <begin position="39"/>
        <end position="270"/>
    </location>
</feature>
<name>A0A0B4XCG5_9HYPH</name>
<accession>A0A0B4XCG5</accession>
<organism evidence="5 6">
    <name type="scientific">Rhizobium gallicum bv. gallicum R602sp</name>
    <dbReference type="NCBI Taxonomy" id="1041138"/>
    <lineage>
        <taxon>Bacteria</taxon>
        <taxon>Pseudomonadati</taxon>
        <taxon>Pseudomonadota</taxon>
        <taxon>Alphaproteobacteria</taxon>
        <taxon>Hyphomicrobiales</taxon>
        <taxon>Rhizobiaceae</taxon>
        <taxon>Rhizobium/Agrobacterium group</taxon>
        <taxon>Rhizobium</taxon>
    </lineage>
</organism>
<keyword evidence="2 3" id="KW-0732">Signal</keyword>
<evidence type="ECO:0000256" key="1">
    <source>
        <dbReference type="ARBA" id="ARBA00004418"/>
    </source>
</evidence>
<evidence type="ECO:0000256" key="2">
    <source>
        <dbReference type="ARBA" id="ARBA00022729"/>
    </source>
</evidence>
<comment type="subcellular location">
    <subcellularLocation>
        <location evidence="1">Periplasm</location>
    </subcellularLocation>
</comment>
<evidence type="ECO:0000256" key="3">
    <source>
        <dbReference type="SAM" id="SignalP"/>
    </source>
</evidence>
<dbReference type="InterPro" id="IPR001638">
    <property type="entry name" value="Solute-binding_3/MltF_N"/>
</dbReference>
<evidence type="ECO:0000313" key="6">
    <source>
        <dbReference type="Proteomes" id="UP000031368"/>
    </source>
</evidence>
<dbReference type="PANTHER" id="PTHR35936">
    <property type="entry name" value="MEMBRANE-BOUND LYTIC MUREIN TRANSGLYCOSYLASE F"/>
    <property type="match status" value="1"/>
</dbReference>
<keyword evidence="6" id="KW-1185">Reference proteome</keyword>
<dbReference type="HOGENOM" id="CLU_019602_18_5_5"/>
<dbReference type="SUPFAM" id="SSF53850">
    <property type="entry name" value="Periplasmic binding protein-like II"/>
    <property type="match status" value="1"/>
</dbReference>
<dbReference type="Pfam" id="PF00497">
    <property type="entry name" value="SBP_bac_3"/>
    <property type="match status" value="1"/>
</dbReference>
<dbReference type="AlphaFoldDB" id="A0A0B4XCG5"/>
<feature type="chain" id="PRO_5002111144" evidence="3">
    <location>
        <begin position="28"/>
        <end position="281"/>
    </location>
</feature>
<feature type="signal peptide" evidence="3">
    <location>
        <begin position="1"/>
        <end position="27"/>
    </location>
</feature>
<proteinExistence type="predicted"/>
<geneLocation type="plasmid" evidence="5 6">
    <name>pRgalR602c</name>
</geneLocation>
<gene>
    <name evidence="5" type="ORF">RGR602_PC00786</name>
</gene>
<dbReference type="KEGG" id="rga:RGR602_PC00786"/>
<reference evidence="5 6" key="1">
    <citation type="submission" date="2013-11" db="EMBL/GenBank/DDBJ databases">
        <title>Complete genome sequence of Rhizobium gallicum bv. gallicum R602.</title>
        <authorList>
            <person name="Bustos P."/>
            <person name="Santamaria R.I."/>
            <person name="Lozano L."/>
            <person name="Acosta J.L."/>
            <person name="Ormeno-Orrillo E."/>
            <person name="Rogel M.A."/>
            <person name="Romero D."/>
            <person name="Cevallos M.A."/>
            <person name="Martinez-Romero E."/>
            <person name="Gonzalez V."/>
        </authorList>
    </citation>
    <scope>NUCLEOTIDE SEQUENCE [LARGE SCALE GENOMIC DNA]</scope>
    <source>
        <strain evidence="5 6">R602</strain>
        <plasmid evidence="5 6">pRgalR602c</plasmid>
    </source>
</reference>
<dbReference type="EMBL" id="CP006880">
    <property type="protein sequence ID" value="AJD44821.1"/>
    <property type="molecule type" value="Genomic_DNA"/>
</dbReference>
<sequence>MKVIRNSKSLLIGAAFAIALAAPVAQAAELLEKIKTDKVFTVATEARFAPFEFVEDGKIVGYSADIMAEVMKALPGVELKRLDLPWQGILPGLAAGRFDYVVTSVTVTPERMKAYHLSAPIADATMAVLKRKGDTDIAMPEDIAGKPVGSQAGSAQLAALEKFAGELKAGGKGDVTISTYTDFSEAYADLGAGRISAVINSLPNLLEATRQRPDVFEVVLHTFGAKTYFSWAGRNDPDSASLNALMDAEMVKLNKSGKLAELQKKWFGATMELPEKLAVSE</sequence>
<protein>
    <submittedName>
        <fullName evidence="5">Amino acid ABC transporter substrate-binding protein</fullName>
    </submittedName>
</protein>
<dbReference type="Gene3D" id="3.40.190.10">
    <property type="entry name" value="Periplasmic binding protein-like II"/>
    <property type="match status" value="2"/>
</dbReference>
<evidence type="ECO:0000259" key="4">
    <source>
        <dbReference type="SMART" id="SM00062"/>
    </source>
</evidence>